<keyword evidence="3" id="KW-1185">Reference proteome</keyword>
<evidence type="ECO:0000313" key="2">
    <source>
        <dbReference type="EMBL" id="KAH3887668.1"/>
    </source>
</evidence>
<dbReference type="InterPro" id="IPR013320">
    <property type="entry name" value="ConA-like_dom_sf"/>
</dbReference>
<dbReference type="Proteomes" id="UP000828390">
    <property type="component" value="Unassembled WGS sequence"/>
</dbReference>
<dbReference type="AlphaFoldDB" id="A0A9D4S250"/>
<reference evidence="2" key="1">
    <citation type="journal article" date="2019" name="bioRxiv">
        <title>The Genome of the Zebra Mussel, Dreissena polymorpha: A Resource for Invasive Species Research.</title>
        <authorList>
            <person name="McCartney M.A."/>
            <person name="Auch B."/>
            <person name="Kono T."/>
            <person name="Mallez S."/>
            <person name="Zhang Y."/>
            <person name="Obille A."/>
            <person name="Becker A."/>
            <person name="Abrahante J.E."/>
            <person name="Garbe J."/>
            <person name="Badalamenti J.P."/>
            <person name="Herman A."/>
            <person name="Mangelson H."/>
            <person name="Liachko I."/>
            <person name="Sullivan S."/>
            <person name="Sone E.D."/>
            <person name="Koren S."/>
            <person name="Silverstein K.A.T."/>
            <person name="Beckman K.B."/>
            <person name="Gohl D.M."/>
        </authorList>
    </citation>
    <scope>NUCLEOTIDE SEQUENCE</scope>
    <source>
        <strain evidence="2">Duluth1</strain>
        <tissue evidence="2">Whole animal</tissue>
    </source>
</reference>
<dbReference type="EMBL" id="JAIWYP010000001">
    <property type="protein sequence ID" value="KAH3887668.1"/>
    <property type="molecule type" value="Genomic_DNA"/>
</dbReference>
<dbReference type="InterPro" id="IPR051560">
    <property type="entry name" value="MAM_domain-containing"/>
</dbReference>
<dbReference type="InterPro" id="IPR000998">
    <property type="entry name" value="MAM_dom"/>
</dbReference>
<dbReference type="SUPFAM" id="SSF49899">
    <property type="entry name" value="Concanavalin A-like lectins/glucanases"/>
    <property type="match status" value="1"/>
</dbReference>
<protein>
    <recommendedName>
        <fullName evidence="1">MAM domain-containing protein</fullName>
    </recommendedName>
</protein>
<dbReference type="PANTHER" id="PTHR23282">
    <property type="entry name" value="APICAL ENDOSOMAL GLYCOPROTEIN PRECURSOR"/>
    <property type="match status" value="1"/>
</dbReference>
<organism evidence="2 3">
    <name type="scientific">Dreissena polymorpha</name>
    <name type="common">Zebra mussel</name>
    <name type="synonym">Mytilus polymorpha</name>
    <dbReference type="NCBI Taxonomy" id="45954"/>
    <lineage>
        <taxon>Eukaryota</taxon>
        <taxon>Metazoa</taxon>
        <taxon>Spiralia</taxon>
        <taxon>Lophotrochozoa</taxon>
        <taxon>Mollusca</taxon>
        <taxon>Bivalvia</taxon>
        <taxon>Autobranchia</taxon>
        <taxon>Heteroconchia</taxon>
        <taxon>Euheterodonta</taxon>
        <taxon>Imparidentia</taxon>
        <taxon>Neoheterodontei</taxon>
        <taxon>Myida</taxon>
        <taxon>Dreissenoidea</taxon>
        <taxon>Dreissenidae</taxon>
        <taxon>Dreissena</taxon>
    </lineage>
</organism>
<dbReference type="Gene3D" id="2.60.120.200">
    <property type="match status" value="1"/>
</dbReference>
<dbReference type="PANTHER" id="PTHR23282:SF142">
    <property type="entry name" value="MAM DOMAIN-CONTAINING PROTEIN"/>
    <property type="match status" value="1"/>
</dbReference>
<proteinExistence type="predicted"/>
<name>A0A9D4S250_DREPO</name>
<dbReference type="Pfam" id="PF00629">
    <property type="entry name" value="MAM"/>
    <property type="match status" value="1"/>
</dbReference>
<comment type="caution">
    <text evidence="2">The sequence shown here is derived from an EMBL/GenBank/DDBJ whole genome shotgun (WGS) entry which is preliminary data.</text>
</comment>
<reference evidence="2" key="2">
    <citation type="submission" date="2020-11" db="EMBL/GenBank/DDBJ databases">
        <authorList>
            <person name="McCartney M.A."/>
            <person name="Auch B."/>
            <person name="Kono T."/>
            <person name="Mallez S."/>
            <person name="Becker A."/>
            <person name="Gohl D.M."/>
            <person name="Silverstein K.A.T."/>
            <person name="Koren S."/>
            <person name="Bechman K.B."/>
            <person name="Herman A."/>
            <person name="Abrahante J.E."/>
            <person name="Garbe J."/>
        </authorList>
    </citation>
    <scope>NUCLEOTIDE SEQUENCE</scope>
    <source>
        <strain evidence="2">Duluth1</strain>
        <tissue evidence="2">Whole animal</tissue>
    </source>
</reference>
<dbReference type="GO" id="GO:0016020">
    <property type="term" value="C:membrane"/>
    <property type="evidence" value="ECO:0007669"/>
    <property type="project" value="InterPro"/>
</dbReference>
<evidence type="ECO:0000259" key="1">
    <source>
        <dbReference type="PROSITE" id="PS50060"/>
    </source>
</evidence>
<dbReference type="PROSITE" id="PS50060">
    <property type="entry name" value="MAM_2"/>
    <property type="match status" value="1"/>
</dbReference>
<feature type="domain" description="MAM" evidence="1">
    <location>
        <begin position="1"/>
        <end position="63"/>
    </location>
</feature>
<accession>A0A9D4S250</accession>
<gene>
    <name evidence="2" type="ORF">DPMN_011686</name>
</gene>
<evidence type="ECO:0000313" key="3">
    <source>
        <dbReference type="Proteomes" id="UP000828390"/>
    </source>
</evidence>
<sequence length="74" mass="7748">MLPPSIWSRSLNQGNQWSKGQVTLAAAIISRNFQIVFEGVRGIGDLGDIAIDDVKLSQGSCSNGVAGASPGRFS</sequence>